<dbReference type="InterPro" id="IPR052035">
    <property type="entry name" value="ZnF_BED_domain_contain"/>
</dbReference>
<feature type="domain" description="HAT C-terminal dimerisation" evidence="7">
    <location>
        <begin position="761"/>
        <end position="828"/>
    </location>
</feature>
<comment type="subcellular location">
    <subcellularLocation>
        <location evidence="1">Nucleus</location>
    </subcellularLocation>
</comment>
<organism evidence="8 9">
    <name type="scientific">Rhizoctonia solani</name>
    <dbReference type="NCBI Taxonomy" id="456999"/>
    <lineage>
        <taxon>Eukaryota</taxon>
        <taxon>Fungi</taxon>
        <taxon>Dikarya</taxon>
        <taxon>Basidiomycota</taxon>
        <taxon>Agaricomycotina</taxon>
        <taxon>Agaricomycetes</taxon>
        <taxon>Cantharellales</taxon>
        <taxon>Ceratobasidiaceae</taxon>
        <taxon>Rhizoctonia</taxon>
    </lineage>
</organism>
<keyword evidence="8" id="KW-0696">RNA-directed RNA polymerase</keyword>
<dbReference type="PANTHER" id="PTHR46481:SF10">
    <property type="entry name" value="ZINC FINGER BED DOMAIN-CONTAINING PROTEIN 39"/>
    <property type="match status" value="1"/>
</dbReference>
<accession>A0A0K6FPF4</accession>
<sequence length="858" mass="96597">MPSTTHTDSQPIVQPTTPSNGLKRQAPNTGVYPPRKRPKATDPAPPLVQDRNRVLQYVESSKLAAASIPVAYHVDDQSEGAHRIQSARAIDCWYFTIGTNNPNRPSDSEIQSLRVTDQARLEQPFELVRPNTTYLRCPECLKLDSWKVWKNNLGGGVSSDIRKHMRTKHRTAYFAACKRIGYDPEHLDEGDDDDNIREPVTPEGILRYLAEWFAADDISFNMVSHRGFRRFFSYIAQGRLTTKDIPDRHSVASMAEKLSTEAKERIKQEIKNSPGRINCTSDLWSDDSQRSFMCITTHFYNKDRHLVNRLIAFRVVEGTHAGAHLAEIFFEALDEFGIVPKLGLITLDNASNNDTFMAQLEEYMEVRGMDFDRHGNRLRCFPHVINLAVQDILAALADSAADFQRIEESKGLTLTDEVVAYLIALSTSPHDRVRRTAAALRLGQRRQGLQNIIDEGNRNGLFRQPKLVDDVWIMEEFIMRPLQLILDCPTRWSSTYYMIDRFLYLYPAVTRYIASIPSLAEHTITHRDFEVLYDIKTVLSLAHRVQELLSSDKTPTLSYALPLYHALIDQWRQLQRSLPALSYAIGAGIKKIEDYIARVRLSPAYIVAMALNPSIGYQWIDENLPAESGRARDIMKSHMLRCLEDQQHVQRESNLVAPINRAPANKGDTATMRLNQGYATVLTAGVDIRPSSSIFSSYTLPTSQASPLSSALPPPGSLGYSSDGSATTRPLAQLTRLNEATVELEHQKFESVGAPTPKELEGLGLLDYWMAKSAELPLIFKVALNTLPAQASSVSSERVFSSSKFTCSQYRNRISASKVEALQILKHALRNQPSEPETLDLMAHHIDEMWGDATISTD</sequence>
<dbReference type="InterPro" id="IPR012337">
    <property type="entry name" value="RNaseH-like_sf"/>
</dbReference>
<dbReference type="AlphaFoldDB" id="A0A0K6FPF4"/>
<evidence type="ECO:0000256" key="5">
    <source>
        <dbReference type="ARBA" id="ARBA00023242"/>
    </source>
</evidence>
<dbReference type="InterPro" id="IPR008906">
    <property type="entry name" value="HATC_C_dom"/>
</dbReference>
<keyword evidence="4" id="KW-0862">Zinc</keyword>
<dbReference type="GO" id="GO:0005634">
    <property type="term" value="C:nucleus"/>
    <property type="evidence" value="ECO:0007669"/>
    <property type="project" value="UniProtKB-SubCell"/>
</dbReference>
<evidence type="ECO:0000313" key="9">
    <source>
        <dbReference type="Proteomes" id="UP000044841"/>
    </source>
</evidence>
<feature type="compositionally biased region" description="Low complexity" evidence="6">
    <location>
        <begin position="704"/>
        <end position="725"/>
    </location>
</feature>
<reference evidence="8 9" key="1">
    <citation type="submission" date="2015-07" db="EMBL/GenBank/DDBJ databases">
        <authorList>
            <person name="Noorani M."/>
        </authorList>
    </citation>
    <scope>NUCLEOTIDE SEQUENCE [LARGE SCALE GENOMIC DNA]</scope>
    <source>
        <strain evidence="8">BBA 69670</strain>
    </source>
</reference>
<dbReference type="Pfam" id="PF05699">
    <property type="entry name" value="Dimer_Tnp_hAT"/>
    <property type="match status" value="1"/>
</dbReference>
<protein>
    <submittedName>
        <fullName evidence="8">RNA-directed RNA polymerase L</fullName>
    </submittedName>
</protein>
<feature type="compositionally biased region" description="Polar residues" evidence="6">
    <location>
        <begin position="1"/>
        <end position="28"/>
    </location>
</feature>
<dbReference type="Proteomes" id="UP000044841">
    <property type="component" value="Unassembled WGS sequence"/>
</dbReference>
<keyword evidence="3" id="KW-0863">Zinc-finger</keyword>
<dbReference type="EMBL" id="CYGV01000273">
    <property type="protein sequence ID" value="CUA67967.1"/>
    <property type="molecule type" value="Genomic_DNA"/>
</dbReference>
<dbReference type="GO" id="GO:0046983">
    <property type="term" value="F:protein dimerization activity"/>
    <property type="evidence" value="ECO:0007669"/>
    <property type="project" value="InterPro"/>
</dbReference>
<keyword evidence="8" id="KW-0548">Nucleotidyltransferase</keyword>
<evidence type="ECO:0000256" key="1">
    <source>
        <dbReference type="ARBA" id="ARBA00004123"/>
    </source>
</evidence>
<evidence type="ECO:0000259" key="7">
    <source>
        <dbReference type="Pfam" id="PF05699"/>
    </source>
</evidence>
<evidence type="ECO:0000313" key="8">
    <source>
        <dbReference type="EMBL" id="CUA67967.1"/>
    </source>
</evidence>
<name>A0A0K6FPF4_9AGAM</name>
<dbReference type="GO" id="GO:0008270">
    <property type="term" value="F:zinc ion binding"/>
    <property type="evidence" value="ECO:0007669"/>
    <property type="project" value="UniProtKB-KW"/>
</dbReference>
<gene>
    <name evidence="8" type="ORF">RSOLAG22IIIB_13592</name>
</gene>
<feature type="region of interest" description="Disordered" evidence="6">
    <location>
        <begin position="704"/>
        <end position="727"/>
    </location>
</feature>
<keyword evidence="2" id="KW-0479">Metal-binding</keyword>
<dbReference type="PANTHER" id="PTHR46481">
    <property type="entry name" value="ZINC FINGER BED DOMAIN-CONTAINING PROTEIN 4"/>
    <property type="match status" value="1"/>
</dbReference>
<dbReference type="SUPFAM" id="SSF53098">
    <property type="entry name" value="Ribonuclease H-like"/>
    <property type="match status" value="1"/>
</dbReference>
<evidence type="ECO:0000256" key="3">
    <source>
        <dbReference type="ARBA" id="ARBA00022771"/>
    </source>
</evidence>
<keyword evidence="5" id="KW-0539">Nucleus</keyword>
<proteinExistence type="predicted"/>
<feature type="region of interest" description="Disordered" evidence="6">
    <location>
        <begin position="1"/>
        <end position="49"/>
    </location>
</feature>
<evidence type="ECO:0000256" key="6">
    <source>
        <dbReference type="SAM" id="MobiDB-lite"/>
    </source>
</evidence>
<evidence type="ECO:0000256" key="4">
    <source>
        <dbReference type="ARBA" id="ARBA00022833"/>
    </source>
</evidence>
<dbReference type="GO" id="GO:0003968">
    <property type="term" value="F:RNA-directed RNA polymerase activity"/>
    <property type="evidence" value="ECO:0007669"/>
    <property type="project" value="UniProtKB-KW"/>
</dbReference>
<keyword evidence="9" id="KW-1185">Reference proteome</keyword>
<keyword evidence="8" id="KW-0808">Transferase</keyword>
<evidence type="ECO:0000256" key="2">
    <source>
        <dbReference type="ARBA" id="ARBA00022723"/>
    </source>
</evidence>